<protein>
    <submittedName>
        <fullName evidence="1">Uncharacterized protein</fullName>
    </submittedName>
</protein>
<evidence type="ECO:0000313" key="2">
    <source>
        <dbReference type="Proteomes" id="UP000054567"/>
    </source>
</evidence>
<dbReference type="Proteomes" id="UP000054567">
    <property type="component" value="Unassembled WGS sequence"/>
</dbReference>
<organism evidence="1 2">
    <name type="scientific">Coccidioides posadasii RMSCC 3488</name>
    <dbReference type="NCBI Taxonomy" id="454284"/>
    <lineage>
        <taxon>Eukaryota</taxon>
        <taxon>Fungi</taxon>
        <taxon>Dikarya</taxon>
        <taxon>Ascomycota</taxon>
        <taxon>Pezizomycotina</taxon>
        <taxon>Eurotiomycetes</taxon>
        <taxon>Eurotiomycetidae</taxon>
        <taxon>Onygenales</taxon>
        <taxon>Onygenaceae</taxon>
        <taxon>Coccidioides</taxon>
    </lineage>
</organism>
<dbReference type="AlphaFoldDB" id="A0A0J6IJP1"/>
<dbReference type="EMBL" id="DS268113">
    <property type="protein sequence ID" value="KMM72112.1"/>
    <property type="molecule type" value="Genomic_DNA"/>
</dbReference>
<reference evidence="2" key="3">
    <citation type="journal article" date="2010" name="Genome Res.">
        <title>Population genomic sequencing of Coccidioides fungi reveals recent hybridization and transposon control.</title>
        <authorList>
            <person name="Neafsey D.E."/>
            <person name="Barker B.M."/>
            <person name="Sharpton T.J."/>
            <person name="Stajich J.E."/>
            <person name="Park D.J."/>
            <person name="Whiston E."/>
            <person name="Hung C.-Y."/>
            <person name="McMahan C."/>
            <person name="White J."/>
            <person name="Sykes S."/>
            <person name="Heiman D."/>
            <person name="Young S."/>
            <person name="Zeng Q."/>
            <person name="Abouelleil A."/>
            <person name="Aftuck L."/>
            <person name="Bessette D."/>
            <person name="Brown A."/>
            <person name="FitzGerald M."/>
            <person name="Lui A."/>
            <person name="Macdonald J.P."/>
            <person name="Priest M."/>
            <person name="Orbach M.J."/>
            <person name="Galgiani J.N."/>
            <person name="Kirkland T.N."/>
            <person name="Cole G.T."/>
            <person name="Birren B.W."/>
            <person name="Henn M.R."/>
            <person name="Taylor J.W."/>
            <person name="Rounsley S.D."/>
        </authorList>
    </citation>
    <scope>NUCLEOTIDE SEQUENCE [LARGE SCALE GENOMIC DNA]</scope>
    <source>
        <strain evidence="2">RMSCC 3488</strain>
    </source>
</reference>
<sequence>MAFALHRQDRQVYVDNHESYTSSTLFRDFNPFSRYQNGELRRPQGSRDHWPHVRSRLRRPVHCYVDSFHTGHFQPRGWGR</sequence>
<evidence type="ECO:0000313" key="1">
    <source>
        <dbReference type="EMBL" id="KMM72112.1"/>
    </source>
</evidence>
<accession>A0A0J6IJP1</accession>
<gene>
    <name evidence="1" type="ORF">CPAG_08411</name>
</gene>
<proteinExistence type="predicted"/>
<reference evidence="1 2" key="1">
    <citation type="submission" date="2007-06" db="EMBL/GenBank/DDBJ databases">
        <title>The Genome Sequence of Coccidioides posadasii RMSCC_3488.</title>
        <authorList>
            <consortium name="Coccidioides Genome Resources Consortium"/>
            <consortium name="The Broad Institute Genome Sequencing Platform"/>
            <person name="Henn M.R."/>
            <person name="Sykes S."/>
            <person name="Young S."/>
            <person name="Jaffe D."/>
            <person name="Berlin A."/>
            <person name="Alvarez P."/>
            <person name="Butler J."/>
            <person name="Gnerre S."/>
            <person name="Grabherr M."/>
            <person name="Mauceli E."/>
            <person name="Brockman W."/>
            <person name="Kodira C."/>
            <person name="Alvarado L."/>
            <person name="Zeng Q."/>
            <person name="Crawford M."/>
            <person name="Antoine C."/>
            <person name="Devon K."/>
            <person name="Galgiani J."/>
            <person name="Orsborn K."/>
            <person name="Lewis M.L."/>
            <person name="Nusbaum C."/>
            <person name="Galagan J."/>
            <person name="Birren B."/>
        </authorList>
    </citation>
    <scope>NUCLEOTIDE SEQUENCE [LARGE SCALE GENOMIC DNA]</scope>
    <source>
        <strain evidence="1 2">RMSCC 3488</strain>
    </source>
</reference>
<dbReference type="VEuPathDB" id="FungiDB:CPAG_08411"/>
<reference evidence="2" key="2">
    <citation type="journal article" date="2009" name="Genome Res.">
        <title>Comparative genomic analyses of the human fungal pathogens Coccidioides and their relatives.</title>
        <authorList>
            <person name="Sharpton T.J."/>
            <person name="Stajich J.E."/>
            <person name="Rounsley S.D."/>
            <person name="Gardner M.J."/>
            <person name="Wortman J.R."/>
            <person name="Jordar V.S."/>
            <person name="Maiti R."/>
            <person name="Kodira C.D."/>
            <person name="Neafsey D.E."/>
            <person name="Zeng Q."/>
            <person name="Hung C.-Y."/>
            <person name="McMahan C."/>
            <person name="Muszewska A."/>
            <person name="Grynberg M."/>
            <person name="Mandel M.A."/>
            <person name="Kellner E.M."/>
            <person name="Barker B.M."/>
            <person name="Galgiani J.N."/>
            <person name="Orbach M.J."/>
            <person name="Kirkland T.N."/>
            <person name="Cole G.T."/>
            <person name="Henn M.R."/>
            <person name="Birren B.W."/>
            <person name="Taylor J.W."/>
        </authorList>
    </citation>
    <scope>NUCLEOTIDE SEQUENCE [LARGE SCALE GENOMIC DNA]</scope>
    <source>
        <strain evidence="2">RMSCC 3488</strain>
    </source>
</reference>
<name>A0A0J6IJP1_COCPO</name>